<comment type="function">
    <text evidence="7">Subunit of TORC1 and TORC2, which regulate cell growth and survival in response to nutrient and hormonal signals.</text>
</comment>
<feature type="repeat" description="WD" evidence="6">
    <location>
        <begin position="258"/>
        <end position="299"/>
    </location>
</feature>
<protein>
    <recommendedName>
        <fullName evidence="7">Target of rapamycin complex subunit lst8</fullName>
        <shortName evidence="7">TORC subunit lst8</shortName>
    </recommendedName>
</protein>
<dbReference type="GO" id="GO:0032535">
    <property type="term" value="P:regulation of cellular component size"/>
    <property type="evidence" value="ECO:0007669"/>
    <property type="project" value="UniProtKB-ARBA"/>
</dbReference>
<dbReference type="FunFam" id="2.130.10.10:FF:000505">
    <property type="entry name" value="Blast:Protein LST8 homolog"/>
    <property type="match status" value="1"/>
</dbReference>
<dbReference type="Pfam" id="PF00400">
    <property type="entry name" value="WD40"/>
    <property type="match status" value="5"/>
</dbReference>
<accession>A0AAW1LEK7</accession>
<evidence type="ECO:0000256" key="6">
    <source>
        <dbReference type="PROSITE-ProRule" id="PRU00221"/>
    </source>
</evidence>
<dbReference type="PROSITE" id="PS50294">
    <property type="entry name" value="WD_REPEATS_REGION"/>
    <property type="match status" value="2"/>
</dbReference>
<gene>
    <name evidence="8" type="ORF">QE152_g12974</name>
</gene>
<evidence type="ECO:0000256" key="5">
    <source>
        <dbReference type="ARBA" id="ARBA00022737"/>
    </source>
</evidence>
<dbReference type="SMART" id="SM00320">
    <property type="entry name" value="WD40"/>
    <property type="match status" value="6"/>
</dbReference>
<dbReference type="InterPro" id="IPR015943">
    <property type="entry name" value="WD40/YVTN_repeat-like_dom_sf"/>
</dbReference>
<sequence>MTIENNTDNDQVILATGGYDHTIKLWHTHKGICLRTMQHAESQVNALEITPNRQLLAAASYQHIRMYDLQSSNPNAATDYESVPKNVTSIGFQEDGKWMYSGGEDGRVRIWDLRSTSLQCPKSFEGLAPVTCVRLHPNQGELFIGDQSGNIYRWEIRTDNNEQLIPDGNSMILDIAIDPIGAHMAAVNSKGKCYIWSLSNGIGDEPTKMTPKHKFDAHKRQALKCKFSPDSQLLITTSADQTARIWSTSDYSLIQELKQENQRWVWDAAFSSDSQYVFTASSDNFAKLWNVKTGTLEREYAGHQKAVTALAFRDASIE</sequence>
<evidence type="ECO:0000256" key="4">
    <source>
        <dbReference type="ARBA" id="ARBA00022574"/>
    </source>
</evidence>
<keyword evidence="5 7" id="KW-0677">Repeat</keyword>
<name>A0AAW1LEK7_POPJA</name>
<evidence type="ECO:0000256" key="1">
    <source>
        <dbReference type="ARBA" id="ARBA00004496"/>
    </source>
</evidence>
<dbReference type="CDD" id="cd00200">
    <property type="entry name" value="WD40"/>
    <property type="match status" value="1"/>
</dbReference>
<dbReference type="InterPro" id="IPR037588">
    <property type="entry name" value="MLST8"/>
</dbReference>
<evidence type="ECO:0000256" key="2">
    <source>
        <dbReference type="ARBA" id="ARBA00009890"/>
    </source>
</evidence>
<evidence type="ECO:0000313" key="9">
    <source>
        <dbReference type="Proteomes" id="UP001458880"/>
    </source>
</evidence>
<dbReference type="GO" id="GO:0031931">
    <property type="term" value="C:TORC1 complex"/>
    <property type="evidence" value="ECO:0007669"/>
    <property type="project" value="UniProtKB-UniRule"/>
</dbReference>
<proteinExistence type="inferred from homology"/>
<comment type="subunit">
    <text evidence="7">Part of TORC1 complex. Part of the TORC2 complex.</text>
</comment>
<dbReference type="InterPro" id="IPR020472">
    <property type="entry name" value="WD40_PAC1"/>
</dbReference>
<dbReference type="PANTHER" id="PTHR19842:SF0">
    <property type="entry name" value="TARGET OF RAPAMYCIN COMPLEX SUBUNIT LST8"/>
    <property type="match status" value="1"/>
</dbReference>
<dbReference type="PANTHER" id="PTHR19842">
    <property type="entry name" value="G BETA-LIKE PROTEIN GBL"/>
    <property type="match status" value="1"/>
</dbReference>
<reference evidence="8 9" key="1">
    <citation type="journal article" date="2024" name="BMC Genomics">
        <title>De novo assembly and annotation of Popillia japonica's genome with initial clues to its potential as an invasive pest.</title>
        <authorList>
            <person name="Cucini C."/>
            <person name="Boschi S."/>
            <person name="Funari R."/>
            <person name="Cardaioli E."/>
            <person name="Iannotti N."/>
            <person name="Marturano G."/>
            <person name="Paoli F."/>
            <person name="Bruttini M."/>
            <person name="Carapelli A."/>
            <person name="Frati F."/>
            <person name="Nardi F."/>
        </authorList>
    </citation>
    <scope>NUCLEOTIDE SEQUENCE [LARGE SCALE GENOMIC DNA]</scope>
    <source>
        <strain evidence="8">DMR45628</strain>
    </source>
</reference>
<evidence type="ECO:0000256" key="7">
    <source>
        <dbReference type="RuleBase" id="RU369068"/>
    </source>
</evidence>
<dbReference type="Proteomes" id="UP001458880">
    <property type="component" value="Unassembled WGS sequence"/>
</dbReference>
<evidence type="ECO:0000313" key="8">
    <source>
        <dbReference type="EMBL" id="KAK9732265.1"/>
    </source>
</evidence>
<dbReference type="GO" id="GO:0032956">
    <property type="term" value="P:regulation of actin cytoskeleton organization"/>
    <property type="evidence" value="ECO:0007669"/>
    <property type="project" value="TreeGrafter"/>
</dbReference>
<dbReference type="GO" id="GO:0005737">
    <property type="term" value="C:cytoplasm"/>
    <property type="evidence" value="ECO:0007669"/>
    <property type="project" value="UniProtKB-SubCell"/>
</dbReference>
<dbReference type="GO" id="GO:0038203">
    <property type="term" value="P:TORC2 signaling"/>
    <property type="evidence" value="ECO:0007669"/>
    <property type="project" value="UniProtKB-ARBA"/>
</dbReference>
<keyword evidence="4 6" id="KW-0853">WD repeat</keyword>
<feature type="repeat" description="WD" evidence="6">
    <location>
        <begin position="80"/>
        <end position="115"/>
    </location>
</feature>
<dbReference type="Gene3D" id="2.130.10.10">
    <property type="entry name" value="YVTN repeat-like/Quinoprotein amine dehydrogenase"/>
    <property type="match status" value="1"/>
</dbReference>
<keyword evidence="9" id="KW-1185">Reference proteome</keyword>
<dbReference type="PROSITE" id="PS00678">
    <property type="entry name" value="WD_REPEATS_1"/>
    <property type="match status" value="2"/>
</dbReference>
<dbReference type="GO" id="GO:0051897">
    <property type="term" value="P:positive regulation of phosphatidylinositol 3-kinase/protein kinase B signal transduction"/>
    <property type="evidence" value="ECO:0007669"/>
    <property type="project" value="UniProtKB-ARBA"/>
</dbReference>
<keyword evidence="3 7" id="KW-0963">Cytoplasm</keyword>
<dbReference type="GO" id="GO:0031932">
    <property type="term" value="C:TORC2 complex"/>
    <property type="evidence" value="ECO:0007669"/>
    <property type="project" value="UniProtKB-UniRule"/>
</dbReference>
<dbReference type="AlphaFoldDB" id="A0AAW1LEK7"/>
<evidence type="ECO:0000256" key="3">
    <source>
        <dbReference type="ARBA" id="ARBA00022490"/>
    </source>
</evidence>
<dbReference type="PROSITE" id="PS50082">
    <property type="entry name" value="WD_REPEATS_2"/>
    <property type="match status" value="3"/>
</dbReference>
<dbReference type="EMBL" id="JASPKY010000120">
    <property type="protein sequence ID" value="KAK9732265.1"/>
    <property type="molecule type" value="Genomic_DNA"/>
</dbReference>
<comment type="similarity">
    <text evidence="2 7">Belongs to the WD repeat LST8 family.</text>
</comment>
<organism evidence="8 9">
    <name type="scientific">Popillia japonica</name>
    <name type="common">Japanese beetle</name>
    <dbReference type="NCBI Taxonomy" id="7064"/>
    <lineage>
        <taxon>Eukaryota</taxon>
        <taxon>Metazoa</taxon>
        <taxon>Ecdysozoa</taxon>
        <taxon>Arthropoda</taxon>
        <taxon>Hexapoda</taxon>
        <taxon>Insecta</taxon>
        <taxon>Pterygota</taxon>
        <taxon>Neoptera</taxon>
        <taxon>Endopterygota</taxon>
        <taxon>Coleoptera</taxon>
        <taxon>Polyphaga</taxon>
        <taxon>Scarabaeiformia</taxon>
        <taxon>Scarabaeidae</taxon>
        <taxon>Rutelinae</taxon>
        <taxon>Popillia</taxon>
    </lineage>
</organism>
<dbReference type="InterPro" id="IPR036322">
    <property type="entry name" value="WD40_repeat_dom_sf"/>
</dbReference>
<dbReference type="InterPro" id="IPR001680">
    <property type="entry name" value="WD40_rpt"/>
</dbReference>
<feature type="repeat" description="WD" evidence="6">
    <location>
        <begin position="215"/>
        <end position="256"/>
    </location>
</feature>
<dbReference type="PRINTS" id="PR00320">
    <property type="entry name" value="GPROTEINBRPT"/>
</dbReference>
<comment type="caution">
    <text evidence="8">The sequence shown here is derived from an EMBL/GenBank/DDBJ whole genome shotgun (WGS) entry which is preliminary data.</text>
</comment>
<comment type="subcellular location">
    <subcellularLocation>
        <location evidence="1 7">Cytoplasm</location>
    </subcellularLocation>
</comment>
<dbReference type="InterPro" id="IPR019775">
    <property type="entry name" value="WD40_repeat_CS"/>
</dbReference>
<dbReference type="SUPFAM" id="SSF50978">
    <property type="entry name" value="WD40 repeat-like"/>
    <property type="match status" value="1"/>
</dbReference>